<accession>A0A255YNF5</accession>
<evidence type="ECO:0000313" key="3">
    <source>
        <dbReference type="EMBL" id="OYQ30787.1"/>
    </source>
</evidence>
<reference evidence="3 4" key="1">
    <citation type="submission" date="2017-07" db="EMBL/GenBank/DDBJ databases">
        <title>Sandarakinorhabdus cyanobacteriorum sp. nov., a novel bacterium isolated from cyanobacterial aggregates in a eutrophic lake.</title>
        <authorList>
            <person name="Cai H."/>
        </authorList>
    </citation>
    <scope>NUCLEOTIDE SEQUENCE [LARGE SCALE GENOMIC DNA]</scope>
    <source>
        <strain evidence="3 4">TH057</strain>
    </source>
</reference>
<keyword evidence="4" id="KW-1185">Reference proteome</keyword>
<organism evidence="3 4">
    <name type="scientific">Sandarakinorhabdus cyanobacteriorum</name>
    <dbReference type="NCBI Taxonomy" id="1981098"/>
    <lineage>
        <taxon>Bacteria</taxon>
        <taxon>Pseudomonadati</taxon>
        <taxon>Pseudomonadota</taxon>
        <taxon>Alphaproteobacteria</taxon>
        <taxon>Sphingomonadales</taxon>
        <taxon>Sphingosinicellaceae</taxon>
        <taxon>Sandarakinorhabdus</taxon>
    </lineage>
</organism>
<dbReference type="RefSeq" id="WP_094473287.1">
    <property type="nucleotide sequence ID" value="NZ_NOXT01000099.1"/>
</dbReference>
<dbReference type="Proteomes" id="UP000216991">
    <property type="component" value="Unassembled WGS sequence"/>
</dbReference>
<dbReference type="EMBL" id="NOXT01000099">
    <property type="protein sequence ID" value="OYQ30787.1"/>
    <property type="molecule type" value="Genomic_DNA"/>
</dbReference>
<evidence type="ECO:0000313" key="4">
    <source>
        <dbReference type="Proteomes" id="UP000216991"/>
    </source>
</evidence>
<feature type="region of interest" description="Disordered" evidence="1">
    <location>
        <begin position="27"/>
        <end position="81"/>
    </location>
</feature>
<feature type="compositionally biased region" description="Pro residues" evidence="1">
    <location>
        <begin position="47"/>
        <end position="68"/>
    </location>
</feature>
<evidence type="ECO:0000256" key="1">
    <source>
        <dbReference type="SAM" id="MobiDB-lite"/>
    </source>
</evidence>
<sequence length="594" mass="59400">MNPASKRIPMPVRAVLLAGALGLAAPVNSQKQDSPKSLLPPGFDTPAPAPAAAPAAPLPGLAPPPAEPAPGETPLLPAEAQAPAPVVADPFAGAVALPPGAPIGTLGPGTGGLAITAFSGSNGRFVGTLADRIARPLSSRWATIMVSRALLTRAPTPAGINDGDWVAARAGLLLRLGIVDGARRLIDALPVDRYTPATYQAAAQVSLAAGDLAGLCPIAATGRALSPSPLWDLAWGMCAAMDGDDITAANLMDALRSQRGRVASFDVRLAARVVVLAGGAGRADGINWEEAPGLTLYRYGVATAAGVTVPADRLAALGPAHAGWAVRNPGLPEATRLALLRPAAAMGELSAQELASGIAALSPADASGGFPAGSRAANLRDAFTAGSASARGAAIAALRGDGRDFGALLETAGAAAALKPDAALADQADWLIAALLAAGDVARARAWWPVAADADRAVKARAWALLAVAGAQPASLSGYRDFVKQAGASGHGEAMLAAALAGLNPRSDWAAAKQDRVRAISNRWTAALAAAARRGAAGEVMLLAATGLQSASNGGWADVPPAHVEAILAALVAVGRVQEARLLAAEAVMRTAMP</sequence>
<keyword evidence="2" id="KW-0732">Signal</keyword>
<protein>
    <recommendedName>
        <fullName evidence="5">Antifreeze protein</fullName>
    </recommendedName>
</protein>
<comment type="caution">
    <text evidence="3">The sequence shown here is derived from an EMBL/GenBank/DDBJ whole genome shotgun (WGS) entry which is preliminary data.</text>
</comment>
<feature type="chain" id="PRO_5012739209" description="Antifreeze protein" evidence="2">
    <location>
        <begin position="25"/>
        <end position="594"/>
    </location>
</feature>
<evidence type="ECO:0008006" key="5">
    <source>
        <dbReference type="Google" id="ProtNLM"/>
    </source>
</evidence>
<evidence type="ECO:0000256" key="2">
    <source>
        <dbReference type="SAM" id="SignalP"/>
    </source>
</evidence>
<feature type="signal peptide" evidence="2">
    <location>
        <begin position="1"/>
        <end position="24"/>
    </location>
</feature>
<name>A0A255YNF5_9SPHN</name>
<dbReference type="AlphaFoldDB" id="A0A255YNF5"/>
<gene>
    <name evidence="3" type="ORF">CHU93_06415</name>
</gene>
<feature type="compositionally biased region" description="Low complexity" evidence="1">
    <location>
        <begin position="69"/>
        <end position="81"/>
    </location>
</feature>
<proteinExistence type="predicted"/>